<dbReference type="EMBL" id="CP002287">
    <property type="protein sequence ID" value="ADP14466.1"/>
    <property type="molecule type" value="Genomic_DNA"/>
</dbReference>
<dbReference type="HOGENOM" id="CLU_3303085_0_0_4"/>
<dbReference type="AlphaFoldDB" id="E3HKU1"/>
<evidence type="ECO:0000313" key="1">
    <source>
        <dbReference type="EMBL" id="ADP14466.1"/>
    </source>
</evidence>
<dbReference type="STRING" id="762376.AXYL_01122"/>
<organism evidence="1 2">
    <name type="scientific">Achromobacter xylosoxidans (strain A8)</name>
    <dbReference type="NCBI Taxonomy" id="762376"/>
    <lineage>
        <taxon>Bacteria</taxon>
        <taxon>Pseudomonadati</taxon>
        <taxon>Pseudomonadota</taxon>
        <taxon>Betaproteobacteria</taxon>
        <taxon>Burkholderiales</taxon>
        <taxon>Alcaligenaceae</taxon>
        <taxon>Achromobacter</taxon>
    </lineage>
</organism>
<dbReference type="Proteomes" id="UP000006876">
    <property type="component" value="Chromosome"/>
</dbReference>
<evidence type="ECO:0000313" key="2">
    <source>
        <dbReference type="Proteomes" id="UP000006876"/>
    </source>
</evidence>
<reference evidence="1 2" key="1">
    <citation type="journal article" date="2011" name="J. Bacteriol.">
        <title>Complete genome sequence of the haloaromatic acid-degrading bacterium Achromobacter xylosoxidans A8.</title>
        <authorList>
            <person name="Strnad H."/>
            <person name="Ridl J."/>
            <person name="Paces J."/>
            <person name="Kolar M."/>
            <person name="Vlcek C."/>
            <person name="Paces V."/>
        </authorList>
    </citation>
    <scope>NUCLEOTIDE SEQUENCE [LARGE SCALE GENOMIC DNA]</scope>
    <source>
        <strain evidence="1 2">A8</strain>
    </source>
</reference>
<gene>
    <name evidence="1" type="ordered locus">AXYL_01122</name>
</gene>
<dbReference type="KEGG" id="axy:AXYL_01122"/>
<proteinExistence type="predicted"/>
<accession>E3HKU1</accession>
<name>E3HKU1_ACHXA</name>
<sequence>MFVSCSWKLATSKLLIEVDECVHRERLFFCAAAISWDMR</sequence>
<protein>
    <submittedName>
        <fullName evidence="1">Uncharacterized protein</fullName>
    </submittedName>
</protein>